<dbReference type="InterPro" id="IPR001791">
    <property type="entry name" value="Laminin_G"/>
</dbReference>
<feature type="region of interest" description="Disordered" evidence="2">
    <location>
        <begin position="432"/>
        <end position="456"/>
    </location>
</feature>
<feature type="non-terminal residue" evidence="4">
    <location>
        <position position="456"/>
    </location>
</feature>
<feature type="region of interest" description="Disordered" evidence="2">
    <location>
        <begin position="229"/>
        <end position="266"/>
    </location>
</feature>
<proteinExistence type="predicted"/>
<reference evidence="4" key="1">
    <citation type="submission" date="2021-03" db="EMBL/GenBank/DDBJ databases">
        <authorList>
            <person name="Tran Van P."/>
        </authorList>
    </citation>
    <scope>NUCLEOTIDE SEQUENCE</scope>
</reference>
<accession>A0ABN7P8A9</accession>
<dbReference type="InterPro" id="IPR013320">
    <property type="entry name" value="ConA-like_dom_sf"/>
</dbReference>
<feature type="domain" description="Thrombospondin-like N-terminal" evidence="3">
    <location>
        <begin position="30"/>
        <end position="214"/>
    </location>
</feature>
<gene>
    <name evidence="4" type="ORF">TPAB3V08_LOCUS8596</name>
</gene>
<dbReference type="SMART" id="SM00210">
    <property type="entry name" value="TSPN"/>
    <property type="match status" value="1"/>
</dbReference>
<feature type="compositionally biased region" description="Acidic residues" evidence="2">
    <location>
        <begin position="238"/>
        <end position="259"/>
    </location>
</feature>
<keyword evidence="1" id="KW-0677">Repeat</keyword>
<evidence type="ECO:0000256" key="1">
    <source>
        <dbReference type="ARBA" id="ARBA00022737"/>
    </source>
</evidence>
<dbReference type="InterPro" id="IPR048287">
    <property type="entry name" value="TSPN-like_N"/>
</dbReference>
<dbReference type="Pfam" id="PF02210">
    <property type="entry name" value="Laminin_G_2"/>
    <property type="match status" value="1"/>
</dbReference>
<dbReference type="EMBL" id="CAJPIN010016711">
    <property type="protein sequence ID" value="CAG2061642.1"/>
    <property type="molecule type" value="Genomic_DNA"/>
</dbReference>
<name>A0ABN7P8A9_TIMPD</name>
<evidence type="ECO:0000313" key="5">
    <source>
        <dbReference type="Proteomes" id="UP001153148"/>
    </source>
</evidence>
<evidence type="ECO:0000313" key="4">
    <source>
        <dbReference type="EMBL" id="CAG2061642.1"/>
    </source>
</evidence>
<dbReference type="Proteomes" id="UP001153148">
    <property type="component" value="Unassembled WGS sequence"/>
</dbReference>
<evidence type="ECO:0000256" key="2">
    <source>
        <dbReference type="SAM" id="MobiDB-lite"/>
    </source>
</evidence>
<comment type="caution">
    <text evidence="4">The sequence shown here is derived from an EMBL/GenBank/DDBJ whole genome shotgun (WGS) entry which is preliminary data.</text>
</comment>
<protein>
    <recommendedName>
        <fullName evidence="3">Thrombospondin-like N-terminal domain-containing protein</fullName>
    </recommendedName>
</protein>
<organism evidence="4 5">
    <name type="scientific">Timema podura</name>
    <name type="common">Walking stick</name>
    <dbReference type="NCBI Taxonomy" id="61482"/>
    <lineage>
        <taxon>Eukaryota</taxon>
        <taxon>Metazoa</taxon>
        <taxon>Ecdysozoa</taxon>
        <taxon>Arthropoda</taxon>
        <taxon>Hexapoda</taxon>
        <taxon>Insecta</taxon>
        <taxon>Pterygota</taxon>
        <taxon>Neoptera</taxon>
        <taxon>Polyneoptera</taxon>
        <taxon>Phasmatodea</taxon>
        <taxon>Timematodea</taxon>
        <taxon>Timematoidea</taxon>
        <taxon>Timematidae</taxon>
        <taxon>Timema</taxon>
    </lineage>
</organism>
<dbReference type="Gene3D" id="2.60.120.200">
    <property type="match status" value="1"/>
</dbReference>
<dbReference type="Pfam" id="PF01391">
    <property type="entry name" value="Collagen"/>
    <property type="match status" value="1"/>
</dbReference>
<keyword evidence="5" id="KW-1185">Reference proteome</keyword>
<feature type="compositionally biased region" description="Acidic residues" evidence="2">
    <location>
        <begin position="322"/>
        <end position="339"/>
    </location>
</feature>
<dbReference type="InterPro" id="IPR008160">
    <property type="entry name" value="Collagen"/>
</dbReference>
<dbReference type="SUPFAM" id="SSF49899">
    <property type="entry name" value="Concanavalin A-like lectins/glucanases"/>
    <property type="match status" value="1"/>
</dbReference>
<feature type="region of interest" description="Disordered" evidence="2">
    <location>
        <begin position="305"/>
        <end position="374"/>
    </location>
</feature>
<sequence length="456" mass="50120">MTGRSRFESRSGSLRLVFPQMSFHANADGVVDLLKATKIMEEPLGITRIEGKCPGRGSAYSLSERALLTVNTAQLFPTQFPQDFSLLFVARIEPGTGHGALFTVYSDTGDEQLAVSLGDDVTLFYEDSEGKPQTENTLSFGVNISNGEWHRLAFSVKGDAVTLILDCKKQITKALPREPGSNLNTAGIILIGQQLLDEGFYTGDVETLLIAPTPDAAYEQCAIFNPDCGPSGVNYTQGEEEEEDEDEDEELEEGEEEETSVTTFGSYPLSVTRVQYHNTSQVSSVTTSSTYRHLGQFFDMRRSKNRIRREEGSGVDGYSPESEPETGDNNNNDDDDENNNNENNNQYQYQYHYPNSPLSGPPGPRGYMGQFGPPGPPGIKGQMGRDGISGMNGIPGAPGHVFLIPVRMFDFEGSLSQDVVSGHCLRMLSQDLNSQGNEKGPDQQTEQFRQMLSQHM</sequence>
<evidence type="ECO:0000259" key="3">
    <source>
        <dbReference type="SMART" id="SM00210"/>
    </source>
</evidence>